<keyword evidence="4" id="KW-1185">Reference proteome</keyword>
<dbReference type="GO" id="GO:0051287">
    <property type="term" value="F:NAD binding"/>
    <property type="evidence" value="ECO:0007669"/>
    <property type="project" value="InterPro"/>
</dbReference>
<evidence type="ECO:0000313" key="4">
    <source>
        <dbReference type="Proteomes" id="UP000244446"/>
    </source>
</evidence>
<evidence type="ECO:0000313" key="3">
    <source>
        <dbReference type="EMBL" id="PVA08726.1"/>
    </source>
</evidence>
<dbReference type="OrthoDB" id="6074140at2"/>
<sequence length="334" mass="34815">MADLTRDMPASSDGLKMEWIDVPFGPFFPGLPGGLRLDLTLDGDAVVSSRADSAVGPRELLHDDATLPDAFADHLAALSLLSPVSYRLLACLALERAAGQSVASDVARARIAAVERERLASHLGWLAGFGAQSGFAWLENHATALQLKLRDATVIEMAALTTKITAFLTRVQRTPLLNSRLKGIGRLVGGDALPGLVARASGIARDARADDQIYAQLGFAVLTAKSGDALARLALRCGEISQSLELISRAGAISLPESQVIGTESGTGEAVVETPRGAARLSLTLHQGKVTAADMSTPTAAHIALIATVADGRELGDALTGIGSLDISPWEVMA</sequence>
<comment type="caution">
    <text evidence="3">The sequence shown here is derived from an EMBL/GenBank/DDBJ whole genome shotgun (WGS) entry which is preliminary data.</text>
</comment>
<evidence type="ECO:0000256" key="1">
    <source>
        <dbReference type="ARBA" id="ARBA00023002"/>
    </source>
</evidence>
<dbReference type="InterPro" id="IPR001135">
    <property type="entry name" value="NADH_Q_OxRdtase_suD"/>
</dbReference>
<dbReference type="EMBL" id="QCYH01000019">
    <property type="protein sequence ID" value="PVA08726.1"/>
    <property type="molecule type" value="Genomic_DNA"/>
</dbReference>
<accession>A0A2T7G2U4</accession>
<dbReference type="PANTHER" id="PTHR43485">
    <property type="entry name" value="HYDROGENASE-4 COMPONENT G"/>
    <property type="match status" value="1"/>
</dbReference>
<dbReference type="InterPro" id="IPR029014">
    <property type="entry name" value="NiFe-Hase_large"/>
</dbReference>
<feature type="domain" description="NADH-quinone oxidoreductase subunit D" evidence="2">
    <location>
        <begin position="115"/>
        <end position="259"/>
    </location>
</feature>
<dbReference type="Pfam" id="PF00346">
    <property type="entry name" value="Complex1_49kDa"/>
    <property type="match status" value="1"/>
</dbReference>
<keyword evidence="1" id="KW-0560">Oxidoreductase</keyword>
<name>A0A2T7G2U4_9RHOB</name>
<dbReference type="SUPFAM" id="SSF56762">
    <property type="entry name" value="HydB/Nqo4-like"/>
    <property type="match status" value="1"/>
</dbReference>
<reference evidence="3 4" key="1">
    <citation type="submission" date="2018-04" db="EMBL/GenBank/DDBJ databases">
        <title>Pelagivirga bohaiensis gen. nov., sp. nov., a bacterium isolated from the Bohai Sea.</title>
        <authorList>
            <person name="Ji X."/>
        </authorList>
    </citation>
    <scope>NUCLEOTIDE SEQUENCE [LARGE SCALE GENOMIC DNA]</scope>
    <source>
        <strain evidence="3 4">BH-SD19</strain>
    </source>
</reference>
<dbReference type="InterPro" id="IPR052197">
    <property type="entry name" value="ComplexI_49kDa-like"/>
</dbReference>
<protein>
    <recommendedName>
        <fullName evidence="2">NADH-quinone oxidoreductase subunit D domain-containing protein</fullName>
    </recommendedName>
</protein>
<dbReference type="Gene3D" id="1.10.645.10">
    <property type="entry name" value="Cytochrome-c3 Hydrogenase, chain B"/>
    <property type="match status" value="1"/>
</dbReference>
<dbReference type="PANTHER" id="PTHR43485:SF1">
    <property type="entry name" value="FORMATE HYDROGENLYASE SUBUNIT 5-RELATED"/>
    <property type="match status" value="1"/>
</dbReference>
<organism evidence="3 4">
    <name type="scientific">Pelagivirga sediminicola</name>
    <dbReference type="NCBI Taxonomy" id="2170575"/>
    <lineage>
        <taxon>Bacteria</taxon>
        <taxon>Pseudomonadati</taxon>
        <taxon>Pseudomonadota</taxon>
        <taxon>Alphaproteobacteria</taxon>
        <taxon>Rhodobacterales</taxon>
        <taxon>Paracoccaceae</taxon>
        <taxon>Pelagivirga</taxon>
    </lineage>
</organism>
<gene>
    <name evidence="3" type="ORF">DC366_17720</name>
</gene>
<evidence type="ECO:0000259" key="2">
    <source>
        <dbReference type="Pfam" id="PF00346"/>
    </source>
</evidence>
<dbReference type="Proteomes" id="UP000244446">
    <property type="component" value="Unassembled WGS sequence"/>
</dbReference>
<dbReference type="GO" id="GO:0048038">
    <property type="term" value="F:quinone binding"/>
    <property type="evidence" value="ECO:0007669"/>
    <property type="project" value="InterPro"/>
</dbReference>
<proteinExistence type="predicted"/>
<dbReference type="AlphaFoldDB" id="A0A2T7G2U4"/>
<dbReference type="GO" id="GO:0016651">
    <property type="term" value="F:oxidoreductase activity, acting on NAD(P)H"/>
    <property type="evidence" value="ECO:0007669"/>
    <property type="project" value="InterPro"/>
</dbReference>